<dbReference type="RefSeq" id="WP_382366179.1">
    <property type="nucleotide sequence ID" value="NZ_JBHLWV010000031.1"/>
</dbReference>
<dbReference type="InterPro" id="IPR004027">
    <property type="entry name" value="SEC_C_motif"/>
</dbReference>
<dbReference type="Gene3D" id="3.10.450.50">
    <property type="match status" value="1"/>
</dbReference>
<proteinExistence type="inferred from homology"/>
<accession>A0ABV6HCN6</accession>
<evidence type="ECO:0000259" key="3">
    <source>
        <dbReference type="Pfam" id="PF17775"/>
    </source>
</evidence>
<dbReference type="Pfam" id="PF02810">
    <property type="entry name" value="SEC-C"/>
    <property type="match status" value="1"/>
</dbReference>
<reference evidence="4 5" key="1">
    <citation type="submission" date="2024-09" db="EMBL/GenBank/DDBJ databases">
        <authorList>
            <person name="Sun Q."/>
            <person name="Mori K."/>
        </authorList>
    </citation>
    <scope>NUCLEOTIDE SEQUENCE [LARGE SCALE GENOMIC DNA]</scope>
    <source>
        <strain evidence="4 5">CCM 7957</strain>
    </source>
</reference>
<dbReference type="Proteomes" id="UP001589783">
    <property type="component" value="Unassembled WGS sequence"/>
</dbReference>
<sequence>MTEIVRCPCGSGEGLAACCGRYLSGEAAAPTARALMCSRYTAFAVGDVDYLRATWHPRTRPAVLELDPDQRWLHLTVEAVGGGGPFDPEGTVEFTAVYRDGAGRGRLHELSRFVREGGRWFYVDGDLD</sequence>
<comment type="similarity">
    <text evidence="1 2">Belongs to the UPF0225 family.</text>
</comment>
<dbReference type="InterPro" id="IPR032710">
    <property type="entry name" value="NTF2-like_dom_sf"/>
</dbReference>
<evidence type="ECO:0000313" key="5">
    <source>
        <dbReference type="Proteomes" id="UP001589783"/>
    </source>
</evidence>
<comment type="caution">
    <text evidence="4">The sequence shown here is derived from an EMBL/GenBank/DDBJ whole genome shotgun (WGS) entry which is preliminary data.</text>
</comment>
<dbReference type="InterPro" id="IPR048469">
    <property type="entry name" value="YchJ-like_M"/>
</dbReference>
<evidence type="ECO:0000256" key="2">
    <source>
        <dbReference type="HAMAP-Rule" id="MF_00612"/>
    </source>
</evidence>
<gene>
    <name evidence="4" type="ORF">ACFFJD_16585</name>
</gene>
<dbReference type="InterPro" id="IPR023006">
    <property type="entry name" value="YchJ-like"/>
</dbReference>
<evidence type="ECO:0000256" key="1">
    <source>
        <dbReference type="ARBA" id="ARBA00010839"/>
    </source>
</evidence>
<keyword evidence="5" id="KW-1185">Reference proteome</keyword>
<dbReference type="HAMAP" id="MF_00612">
    <property type="entry name" value="UPF0225"/>
    <property type="match status" value="1"/>
</dbReference>
<organism evidence="4 5">
    <name type="scientific">Gordonia phosphorivorans</name>
    <dbReference type="NCBI Taxonomy" id="1056982"/>
    <lineage>
        <taxon>Bacteria</taxon>
        <taxon>Bacillati</taxon>
        <taxon>Actinomycetota</taxon>
        <taxon>Actinomycetes</taxon>
        <taxon>Mycobacteriales</taxon>
        <taxon>Gordoniaceae</taxon>
        <taxon>Gordonia</taxon>
    </lineage>
</organism>
<evidence type="ECO:0000313" key="4">
    <source>
        <dbReference type="EMBL" id="MFC0316466.1"/>
    </source>
</evidence>
<feature type="domain" description="YchJ-like middle NTF2-like" evidence="3">
    <location>
        <begin position="31"/>
        <end position="125"/>
    </location>
</feature>
<dbReference type="Pfam" id="PF17775">
    <property type="entry name" value="YchJ_M-like"/>
    <property type="match status" value="1"/>
</dbReference>
<protein>
    <recommendedName>
        <fullName evidence="2">UPF0225 protein ACFFJD_16585</fullName>
    </recommendedName>
</protein>
<dbReference type="SUPFAM" id="SSF54427">
    <property type="entry name" value="NTF2-like"/>
    <property type="match status" value="1"/>
</dbReference>
<name>A0ABV6HCN6_9ACTN</name>
<dbReference type="EMBL" id="JBHLWV010000031">
    <property type="protein sequence ID" value="MFC0316466.1"/>
    <property type="molecule type" value="Genomic_DNA"/>
</dbReference>